<evidence type="ECO:0000259" key="3">
    <source>
        <dbReference type="SMART" id="SM00822"/>
    </source>
</evidence>
<dbReference type="InterPro" id="IPR020904">
    <property type="entry name" value="Sc_DH/Rdtase_CS"/>
</dbReference>
<dbReference type="RefSeq" id="WP_104981871.1">
    <property type="nucleotide sequence ID" value="NZ_CP012673.1"/>
</dbReference>
<dbReference type="EMBL" id="CP012673">
    <property type="protein sequence ID" value="AUX43157.1"/>
    <property type="molecule type" value="Genomic_DNA"/>
</dbReference>
<evidence type="ECO:0000313" key="4">
    <source>
        <dbReference type="EMBL" id="AUX43157.1"/>
    </source>
</evidence>
<dbReference type="NCBIfam" id="NF009466">
    <property type="entry name" value="PRK12826.1-2"/>
    <property type="match status" value="1"/>
</dbReference>
<dbReference type="GO" id="GO:0016491">
    <property type="term" value="F:oxidoreductase activity"/>
    <property type="evidence" value="ECO:0007669"/>
    <property type="project" value="UniProtKB-KW"/>
</dbReference>
<dbReference type="PROSITE" id="PS00061">
    <property type="entry name" value="ADH_SHORT"/>
    <property type="match status" value="1"/>
</dbReference>
<dbReference type="Gene3D" id="3.40.50.720">
    <property type="entry name" value="NAD(P)-binding Rossmann-like Domain"/>
    <property type="match status" value="1"/>
</dbReference>
<evidence type="ECO:0000256" key="1">
    <source>
        <dbReference type="ARBA" id="ARBA00006484"/>
    </source>
</evidence>
<dbReference type="NCBIfam" id="NF005559">
    <property type="entry name" value="PRK07231.1"/>
    <property type="match status" value="1"/>
</dbReference>
<evidence type="ECO:0000256" key="2">
    <source>
        <dbReference type="ARBA" id="ARBA00023002"/>
    </source>
</evidence>
<dbReference type="OrthoDB" id="9804774at2"/>
<dbReference type="InterPro" id="IPR036291">
    <property type="entry name" value="NAD(P)-bd_dom_sf"/>
</dbReference>
<dbReference type="InterPro" id="IPR057326">
    <property type="entry name" value="KR_dom"/>
</dbReference>
<sequence>MFDLTGKVAIVTGGSRGIGRAASEALAAQGAHVIVNYVRGEAEARAVAEAITARGGKAEALGFDVANMQATEAAIADAAKRLGRLDILVANAGIAIDGLLLRVKEEDLDRLFDVNVKGSIACARAATKVMMRARTGRIVFLSSVVAEMGNVGQVAYGATKAALLGVTKSLAREYAGRGITVNAVAPGFIDTDMTTTISGEMKEGLTKMIPLGRTGRAEEVAAAITFLCSDEASYVTGETLRVNGGMYV</sequence>
<feature type="domain" description="Ketoreductase" evidence="3">
    <location>
        <begin position="7"/>
        <end position="187"/>
    </location>
</feature>
<evidence type="ECO:0000313" key="5">
    <source>
        <dbReference type="Proteomes" id="UP000238348"/>
    </source>
</evidence>
<dbReference type="PANTHER" id="PTHR42879:SF2">
    <property type="entry name" value="3-OXOACYL-[ACYL-CARRIER-PROTEIN] REDUCTASE FABG"/>
    <property type="match status" value="1"/>
</dbReference>
<dbReference type="PRINTS" id="PR00080">
    <property type="entry name" value="SDRFAMILY"/>
</dbReference>
<keyword evidence="2" id="KW-0560">Oxidoreductase</keyword>
<proteinExistence type="inferred from homology"/>
<reference evidence="4 5" key="1">
    <citation type="submission" date="2015-09" db="EMBL/GenBank/DDBJ databases">
        <title>Sorangium comparison.</title>
        <authorList>
            <person name="Zaburannyi N."/>
            <person name="Bunk B."/>
            <person name="Overmann J."/>
            <person name="Mueller R."/>
        </authorList>
    </citation>
    <scope>NUCLEOTIDE SEQUENCE [LARGE SCALE GENOMIC DNA]</scope>
    <source>
        <strain evidence="4 5">So ce26</strain>
    </source>
</reference>
<gene>
    <name evidence="4" type="primary">fabG</name>
    <name evidence="4" type="ORF">SOCE26_046000</name>
</gene>
<dbReference type="GO" id="GO:0032787">
    <property type="term" value="P:monocarboxylic acid metabolic process"/>
    <property type="evidence" value="ECO:0007669"/>
    <property type="project" value="UniProtKB-ARBA"/>
</dbReference>
<dbReference type="AlphaFoldDB" id="A0A2L0EV31"/>
<dbReference type="FunFam" id="3.40.50.720:FF:000173">
    <property type="entry name" value="3-oxoacyl-[acyl-carrier protein] reductase"/>
    <property type="match status" value="1"/>
</dbReference>
<dbReference type="Pfam" id="PF13561">
    <property type="entry name" value="adh_short_C2"/>
    <property type="match status" value="1"/>
</dbReference>
<dbReference type="Proteomes" id="UP000238348">
    <property type="component" value="Chromosome"/>
</dbReference>
<dbReference type="InterPro" id="IPR050259">
    <property type="entry name" value="SDR"/>
</dbReference>
<name>A0A2L0EV31_SORCE</name>
<comment type="similarity">
    <text evidence="1">Belongs to the short-chain dehydrogenases/reductases (SDR) family.</text>
</comment>
<protein>
    <submittedName>
        <fullName evidence="4">3-ketoacyl-ACP reductase</fullName>
    </submittedName>
</protein>
<accession>A0A2L0EV31</accession>
<dbReference type="PANTHER" id="PTHR42879">
    <property type="entry name" value="3-OXOACYL-(ACYL-CARRIER-PROTEIN) REDUCTASE"/>
    <property type="match status" value="1"/>
</dbReference>
<dbReference type="SMART" id="SM00822">
    <property type="entry name" value="PKS_KR"/>
    <property type="match status" value="1"/>
</dbReference>
<dbReference type="InterPro" id="IPR002347">
    <property type="entry name" value="SDR_fam"/>
</dbReference>
<organism evidence="4 5">
    <name type="scientific">Sorangium cellulosum</name>
    <name type="common">Polyangium cellulosum</name>
    <dbReference type="NCBI Taxonomy" id="56"/>
    <lineage>
        <taxon>Bacteria</taxon>
        <taxon>Pseudomonadati</taxon>
        <taxon>Myxococcota</taxon>
        <taxon>Polyangia</taxon>
        <taxon>Polyangiales</taxon>
        <taxon>Polyangiaceae</taxon>
        <taxon>Sorangium</taxon>
    </lineage>
</organism>
<dbReference type="PRINTS" id="PR00081">
    <property type="entry name" value="GDHRDH"/>
</dbReference>
<dbReference type="SUPFAM" id="SSF51735">
    <property type="entry name" value="NAD(P)-binding Rossmann-fold domains"/>
    <property type="match status" value="1"/>
</dbReference>